<proteinExistence type="predicted"/>
<dbReference type="Pfam" id="PF14441">
    <property type="entry name" value="OTT_1508_deam"/>
    <property type="match status" value="1"/>
</dbReference>
<keyword evidence="1" id="KW-0436">Ligase</keyword>
<dbReference type="GO" id="GO:0016874">
    <property type="term" value="F:ligase activity"/>
    <property type="evidence" value="ECO:0007669"/>
    <property type="project" value="UniProtKB-KW"/>
</dbReference>
<reference evidence="1" key="1">
    <citation type="submission" date="2015-07" db="EMBL/GenBank/DDBJ databases">
        <title>Transcriptome Assembly of Anthurium amnicola.</title>
        <authorList>
            <person name="Suzuki J."/>
        </authorList>
    </citation>
    <scope>NUCLEOTIDE SEQUENCE</scope>
</reference>
<protein>
    <submittedName>
        <fullName evidence="1">Cysteine--tRNA ligase</fullName>
    </submittedName>
</protein>
<evidence type="ECO:0000313" key="1">
    <source>
        <dbReference type="EMBL" id="JAT40015.1"/>
    </source>
</evidence>
<gene>
    <name evidence="1" type="primary">cysS_34</name>
    <name evidence="1" type="ORF">g.60829</name>
</gene>
<accession>A0A1D1XC28</accession>
<dbReference type="EMBL" id="GDJX01027921">
    <property type="protein sequence ID" value="JAT40015.1"/>
    <property type="molecule type" value="Transcribed_RNA"/>
</dbReference>
<dbReference type="AlphaFoldDB" id="A0A1D1XC28"/>
<name>A0A1D1XC28_9ARAE</name>
<dbReference type="InterPro" id="IPR027796">
    <property type="entry name" value="OTT_1508_deam-like"/>
</dbReference>
<feature type="non-terminal residue" evidence="1">
    <location>
        <position position="1"/>
    </location>
</feature>
<organism evidence="1">
    <name type="scientific">Anthurium amnicola</name>
    <dbReference type="NCBI Taxonomy" id="1678845"/>
    <lineage>
        <taxon>Eukaryota</taxon>
        <taxon>Viridiplantae</taxon>
        <taxon>Streptophyta</taxon>
        <taxon>Embryophyta</taxon>
        <taxon>Tracheophyta</taxon>
        <taxon>Spermatophyta</taxon>
        <taxon>Magnoliopsida</taxon>
        <taxon>Liliopsida</taxon>
        <taxon>Araceae</taxon>
        <taxon>Pothoideae</taxon>
        <taxon>Potheae</taxon>
        <taxon>Anthurium</taxon>
    </lineage>
</organism>
<sequence length="424" mass="48919">DLYKMSEKELYSKICVAESINHVVGEASDEAVDMKDPYKFSNNLATILARDREVVAVRLKISDGCKVYISKNGDWSEEDVKYIDKIQEYLRYISKEPPGTSIESSRENIEDLTDEVMTYCSVKLGYRFEKLKRDIIRNPHKEHITSFIEYATTNLEGFNPDELDDVDKSEISGICCAYYKQVKNVPGIPEKFLGHLKKVGSYARSVIDMVACARNVKYKILFSNIELRIVKPIIADQLIYSWEYIIKSFVRNHVEYENFKNECLKNSHIAERLRKIYVDENTEQLQLDVNNIKQRVCLHAEMNILANIIDQGDKSRAYIAVSKRCCYLCELYIDFARKQGYNIIISGKHGKIYSGWKLPQVANINFRISSLKYILANLDRVIESKVKHYTRSLDADSDSYASSEKNSNNVVREREVANAFAGNF</sequence>